<protein>
    <submittedName>
        <fullName evidence="3">UvrB/UvrC motif-containing protein</fullName>
    </submittedName>
</protein>
<dbReference type="Pfam" id="PF02151">
    <property type="entry name" value="UVR"/>
    <property type="match status" value="1"/>
</dbReference>
<evidence type="ECO:0000313" key="3">
    <source>
        <dbReference type="EMBL" id="MFD1021174.1"/>
    </source>
</evidence>
<sequence>MECQECHQRPATVHLKQVTNGKKTEFHVCEQCAKEKGYMSYSEESFTLNDLLTGLFNYDHPSSLGSHQAQTKKEQQNQMKCPKCGLTYEQFAHIGKFGCAKCYDTFNERLNPIFKRVHSGNTMHDGKIPERAGGKLHLQKQIEQQKQQLHQLIEQEEFEKAATVRDEIRALERQLNGDGGGDA</sequence>
<dbReference type="EMBL" id="JBHTKL010000008">
    <property type="protein sequence ID" value="MFD1021174.1"/>
    <property type="molecule type" value="Genomic_DNA"/>
</dbReference>
<evidence type="ECO:0000256" key="1">
    <source>
        <dbReference type="SAM" id="Coils"/>
    </source>
</evidence>
<dbReference type="PANTHER" id="PTHR38430:SF1">
    <property type="entry name" value="PROTEIN-ARGININE KINASE ACTIVATOR PROTEIN"/>
    <property type="match status" value="1"/>
</dbReference>
<dbReference type="Proteomes" id="UP001596990">
    <property type="component" value="Unassembled WGS sequence"/>
</dbReference>
<keyword evidence="1" id="KW-0175">Coiled coil</keyword>
<organism evidence="3 4">
    <name type="scientific">Thalassobacillus hwangdonensis</name>
    <dbReference type="NCBI Taxonomy" id="546108"/>
    <lineage>
        <taxon>Bacteria</taxon>
        <taxon>Bacillati</taxon>
        <taxon>Bacillota</taxon>
        <taxon>Bacilli</taxon>
        <taxon>Bacillales</taxon>
        <taxon>Bacillaceae</taxon>
        <taxon>Thalassobacillus</taxon>
    </lineage>
</organism>
<dbReference type="InterPro" id="IPR025542">
    <property type="entry name" value="YacH"/>
</dbReference>
<reference evidence="4" key="1">
    <citation type="journal article" date="2019" name="Int. J. Syst. Evol. Microbiol.">
        <title>The Global Catalogue of Microorganisms (GCM) 10K type strain sequencing project: providing services to taxonomists for standard genome sequencing and annotation.</title>
        <authorList>
            <consortium name="The Broad Institute Genomics Platform"/>
            <consortium name="The Broad Institute Genome Sequencing Center for Infectious Disease"/>
            <person name="Wu L."/>
            <person name="Ma J."/>
        </authorList>
    </citation>
    <scope>NUCLEOTIDE SEQUENCE [LARGE SCALE GENOMIC DNA]</scope>
    <source>
        <strain evidence="4">CCUG 56607</strain>
    </source>
</reference>
<feature type="coiled-coil region" evidence="1">
    <location>
        <begin position="135"/>
        <end position="174"/>
    </location>
</feature>
<name>A0ABW3L995_9BACI</name>
<dbReference type="InterPro" id="IPR001943">
    <property type="entry name" value="UVR_dom"/>
</dbReference>
<evidence type="ECO:0000313" key="4">
    <source>
        <dbReference type="Proteomes" id="UP001596990"/>
    </source>
</evidence>
<evidence type="ECO:0000259" key="2">
    <source>
        <dbReference type="PROSITE" id="PS50151"/>
    </source>
</evidence>
<dbReference type="SUPFAM" id="SSF46600">
    <property type="entry name" value="C-terminal UvrC-binding domain of UvrB"/>
    <property type="match status" value="1"/>
</dbReference>
<dbReference type="Gene3D" id="4.10.860.10">
    <property type="entry name" value="UVR domain"/>
    <property type="match status" value="1"/>
</dbReference>
<gene>
    <name evidence="3" type="ORF">ACFQ2J_18450</name>
</gene>
<feature type="domain" description="UVR" evidence="2">
    <location>
        <begin position="139"/>
        <end position="174"/>
    </location>
</feature>
<proteinExistence type="predicted"/>
<accession>A0ABW3L995</accession>
<dbReference type="PROSITE" id="PS50151">
    <property type="entry name" value="UVR"/>
    <property type="match status" value="1"/>
</dbReference>
<comment type="caution">
    <text evidence="3">The sequence shown here is derived from an EMBL/GenBank/DDBJ whole genome shotgun (WGS) entry which is preliminary data.</text>
</comment>
<dbReference type="InterPro" id="IPR036876">
    <property type="entry name" value="UVR_dom_sf"/>
</dbReference>
<dbReference type="PANTHER" id="PTHR38430">
    <property type="entry name" value="PROTEIN-ARGININE KINASE ACTIVATOR PROTEIN"/>
    <property type="match status" value="1"/>
</dbReference>
<keyword evidence="4" id="KW-1185">Reference proteome</keyword>
<dbReference type="RefSeq" id="WP_386064184.1">
    <property type="nucleotide sequence ID" value="NZ_JBHTKL010000008.1"/>
</dbReference>
<dbReference type="PIRSF" id="PIRSF015034">
    <property type="entry name" value="YacH"/>
    <property type="match status" value="1"/>
</dbReference>